<dbReference type="NCBIfam" id="NF033542">
    <property type="entry name" value="transpos_IS110"/>
    <property type="match status" value="1"/>
</dbReference>
<dbReference type="InterPro" id="IPR002525">
    <property type="entry name" value="Transp_IS110-like_N"/>
</dbReference>
<accession>A0A419DF61</accession>
<comment type="caution">
    <text evidence="3">The sequence shown here is derived from an EMBL/GenBank/DDBJ whole genome shotgun (WGS) entry which is preliminary data.</text>
</comment>
<evidence type="ECO:0000313" key="3">
    <source>
        <dbReference type="EMBL" id="RJO61761.1"/>
    </source>
</evidence>
<proteinExistence type="predicted"/>
<feature type="domain" description="Transposase IS116/IS110/IS902 C-terminal" evidence="2">
    <location>
        <begin position="214"/>
        <end position="298"/>
    </location>
</feature>
<dbReference type="PANTHER" id="PTHR33055">
    <property type="entry name" value="TRANSPOSASE FOR INSERTION SEQUENCE ELEMENT IS1111A"/>
    <property type="match status" value="1"/>
</dbReference>
<dbReference type="Proteomes" id="UP000285655">
    <property type="component" value="Unassembled WGS sequence"/>
</dbReference>
<dbReference type="Pfam" id="PF01548">
    <property type="entry name" value="DEDD_Tnp_IS110"/>
    <property type="match status" value="1"/>
</dbReference>
<dbReference type="EMBL" id="QZJW01000011">
    <property type="protein sequence ID" value="RJO61761.1"/>
    <property type="molecule type" value="Genomic_DNA"/>
</dbReference>
<gene>
    <name evidence="3" type="ORF">C4544_01845</name>
</gene>
<sequence>MGLYTGCDLHSKNTYVGIIDEDGKRIWKKKLRNDPCLILATLNQFKEDIAGVVVESTYNWYWLVDLLQEEGYEMHLANPSGVQQYSGLKHSDDEDDAFWLAEMLRLKILPEGYIYPKAQRPLRDLLRKRGHLVRLRTSLLLSLQNILARNTGAKMNPNHIKAVTEDRVTPLLAGNDDLSLAGRVSKEAIDSLTKQIKAIEAVVEKKLHLKRPYDLLLSMPGVGRVLGLTIMMETGPIDRFPEVGNYVSYCRKVPAARFSNEKKKGTSNRKNGNKYLAWAYAEAAEFARRSDSEARGYYDRKRSKTNAPIAHSALAHKLARAAYYILKDGVPFKPEKAFA</sequence>
<reference evidence="3 4" key="1">
    <citation type="journal article" date="2017" name="ISME J.">
        <title>Energy and carbon metabolisms in a deep terrestrial subsurface fluid microbial community.</title>
        <authorList>
            <person name="Momper L."/>
            <person name="Jungbluth S.P."/>
            <person name="Lee M.D."/>
            <person name="Amend J.P."/>
        </authorList>
    </citation>
    <scope>NUCLEOTIDE SEQUENCE [LARGE SCALE GENOMIC DNA]</scope>
    <source>
        <strain evidence="3">SURF_29</strain>
    </source>
</reference>
<dbReference type="GO" id="GO:0004803">
    <property type="term" value="F:transposase activity"/>
    <property type="evidence" value="ECO:0007669"/>
    <property type="project" value="InterPro"/>
</dbReference>
<protein>
    <submittedName>
        <fullName evidence="3">IS110 family transposase</fullName>
    </submittedName>
</protein>
<dbReference type="GO" id="GO:0006313">
    <property type="term" value="P:DNA transposition"/>
    <property type="evidence" value="ECO:0007669"/>
    <property type="project" value="InterPro"/>
</dbReference>
<dbReference type="InterPro" id="IPR047650">
    <property type="entry name" value="Transpos_IS110"/>
</dbReference>
<feature type="domain" description="Transposase IS110-like N-terminal" evidence="1">
    <location>
        <begin position="6"/>
        <end position="148"/>
    </location>
</feature>
<dbReference type="PANTHER" id="PTHR33055:SF15">
    <property type="entry name" value="TRANSPOSASE-RELATED"/>
    <property type="match status" value="1"/>
</dbReference>
<organism evidence="3 4">
    <name type="scientific">candidate division WS5 bacterium</name>
    <dbReference type="NCBI Taxonomy" id="2093353"/>
    <lineage>
        <taxon>Bacteria</taxon>
        <taxon>candidate division WS5</taxon>
    </lineage>
</organism>
<dbReference type="GO" id="GO:0003677">
    <property type="term" value="F:DNA binding"/>
    <property type="evidence" value="ECO:0007669"/>
    <property type="project" value="InterPro"/>
</dbReference>
<evidence type="ECO:0000259" key="2">
    <source>
        <dbReference type="Pfam" id="PF02371"/>
    </source>
</evidence>
<evidence type="ECO:0000313" key="4">
    <source>
        <dbReference type="Proteomes" id="UP000285655"/>
    </source>
</evidence>
<evidence type="ECO:0000259" key="1">
    <source>
        <dbReference type="Pfam" id="PF01548"/>
    </source>
</evidence>
<name>A0A419DF61_9BACT</name>
<dbReference type="Pfam" id="PF02371">
    <property type="entry name" value="Transposase_20"/>
    <property type="match status" value="1"/>
</dbReference>
<dbReference type="InterPro" id="IPR003346">
    <property type="entry name" value="Transposase_20"/>
</dbReference>
<dbReference type="AlphaFoldDB" id="A0A419DF61"/>